<accession>S8ERM7</accession>
<evidence type="ECO:0008006" key="3">
    <source>
        <dbReference type="Google" id="ProtNLM"/>
    </source>
</evidence>
<dbReference type="EMBL" id="KE504123">
    <property type="protein sequence ID" value="EPT05629.1"/>
    <property type="molecule type" value="Genomic_DNA"/>
</dbReference>
<name>S8ERM7_FOMSC</name>
<dbReference type="eggNOG" id="ENOG502SCE6">
    <property type="taxonomic scope" value="Eukaryota"/>
</dbReference>
<evidence type="ECO:0000313" key="2">
    <source>
        <dbReference type="Proteomes" id="UP000015241"/>
    </source>
</evidence>
<dbReference type="Proteomes" id="UP000015241">
    <property type="component" value="Unassembled WGS sequence"/>
</dbReference>
<dbReference type="OrthoDB" id="61870at2759"/>
<protein>
    <recommendedName>
        <fullName evidence="3">N-acetyltransferase domain-containing protein</fullName>
    </recommendedName>
</protein>
<reference evidence="1 2" key="1">
    <citation type="journal article" date="2012" name="Science">
        <title>The Paleozoic origin of enzymatic lignin decomposition reconstructed from 31 fungal genomes.</title>
        <authorList>
            <person name="Floudas D."/>
            <person name="Binder M."/>
            <person name="Riley R."/>
            <person name="Barry K."/>
            <person name="Blanchette R.A."/>
            <person name="Henrissat B."/>
            <person name="Martinez A.T."/>
            <person name="Otillar R."/>
            <person name="Spatafora J.W."/>
            <person name="Yadav J.S."/>
            <person name="Aerts A."/>
            <person name="Benoit I."/>
            <person name="Boyd A."/>
            <person name="Carlson A."/>
            <person name="Copeland A."/>
            <person name="Coutinho P.M."/>
            <person name="de Vries R.P."/>
            <person name="Ferreira P."/>
            <person name="Findley K."/>
            <person name="Foster B."/>
            <person name="Gaskell J."/>
            <person name="Glotzer D."/>
            <person name="Gorecki P."/>
            <person name="Heitman J."/>
            <person name="Hesse C."/>
            <person name="Hori C."/>
            <person name="Igarashi K."/>
            <person name="Jurgens J.A."/>
            <person name="Kallen N."/>
            <person name="Kersten P."/>
            <person name="Kohler A."/>
            <person name="Kuees U."/>
            <person name="Kumar T.K.A."/>
            <person name="Kuo A."/>
            <person name="LaButti K."/>
            <person name="Larrondo L.F."/>
            <person name="Lindquist E."/>
            <person name="Ling A."/>
            <person name="Lombard V."/>
            <person name="Lucas S."/>
            <person name="Lundell T."/>
            <person name="Martin R."/>
            <person name="McLaughlin D.J."/>
            <person name="Morgenstern I."/>
            <person name="Morin E."/>
            <person name="Murat C."/>
            <person name="Nagy L.G."/>
            <person name="Nolan M."/>
            <person name="Ohm R.A."/>
            <person name="Patyshakuliyeva A."/>
            <person name="Rokas A."/>
            <person name="Ruiz-Duenas F.J."/>
            <person name="Sabat G."/>
            <person name="Salamov A."/>
            <person name="Samejima M."/>
            <person name="Schmutz J."/>
            <person name="Slot J.C."/>
            <person name="St John F."/>
            <person name="Stenlid J."/>
            <person name="Sun H."/>
            <person name="Sun S."/>
            <person name="Syed K."/>
            <person name="Tsang A."/>
            <person name="Wiebenga A."/>
            <person name="Young D."/>
            <person name="Pisabarro A."/>
            <person name="Eastwood D.C."/>
            <person name="Martin F."/>
            <person name="Cullen D."/>
            <person name="Grigoriev I.V."/>
            <person name="Hibbett D.S."/>
        </authorList>
    </citation>
    <scope>NUCLEOTIDE SEQUENCE</scope>
    <source>
        <strain evidence="2">FP-58527</strain>
    </source>
</reference>
<keyword evidence="2" id="KW-1185">Reference proteome</keyword>
<sequence>MANEEALSLFRVKETDYVRLHALLSPLLPQSLTILGPIEQHRDGTFDMPIWASFPAKETPPALFAFYTIAGYQSRFFCSADASSDAQTTPEQESFVASFMQSAIQAAYTYLADTRGLGDISPETGLIVGSIHGKWENCLRVLPFARTSLLVRKILLPPSATRAFAQGTRDERLPPVARLAKLQKEDLDMVVGRNKIQRPAWYVEGRLQQSVAIRVPSPGGHDALVAWALVHADSSLGQLNVVDGLQRRGLGGEVLRRLVAQRLARADERTMRTPEEPGDMTNGWNMVDVVVGNAESTGFFERLEGWEEAWVTAWITFVPPLP</sequence>
<dbReference type="HOGENOM" id="CLU_852723_0_0_1"/>
<gene>
    <name evidence="1" type="ORF">FOMPIDRAFT_83283</name>
</gene>
<evidence type="ECO:0000313" key="1">
    <source>
        <dbReference type="EMBL" id="EPT05629.1"/>
    </source>
</evidence>
<dbReference type="InParanoid" id="S8ERM7"/>
<proteinExistence type="predicted"/>
<dbReference type="AlphaFoldDB" id="S8ERM7"/>
<dbReference type="Gene3D" id="3.40.630.30">
    <property type="match status" value="1"/>
</dbReference>
<organism evidence="1 2">
    <name type="scientific">Fomitopsis schrenkii</name>
    <name type="common">Brown rot fungus</name>
    <dbReference type="NCBI Taxonomy" id="2126942"/>
    <lineage>
        <taxon>Eukaryota</taxon>
        <taxon>Fungi</taxon>
        <taxon>Dikarya</taxon>
        <taxon>Basidiomycota</taxon>
        <taxon>Agaricomycotina</taxon>
        <taxon>Agaricomycetes</taxon>
        <taxon>Polyporales</taxon>
        <taxon>Fomitopsis</taxon>
    </lineage>
</organism>